<gene>
    <name evidence="1" type="ORF">CIPAW_09G198600</name>
</gene>
<evidence type="ECO:0000313" key="1">
    <source>
        <dbReference type="EMBL" id="KAG6643273.1"/>
    </source>
</evidence>
<evidence type="ECO:0000313" key="2">
    <source>
        <dbReference type="Proteomes" id="UP000811609"/>
    </source>
</evidence>
<dbReference type="EMBL" id="CM031817">
    <property type="protein sequence ID" value="KAG6643273.1"/>
    <property type="molecule type" value="Genomic_DNA"/>
</dbReference>
<dbReference type="Proteomes" id="UP000811609">
    <property type="component" value="Chromosome 9"/>
</dbReference>
<organism evidence="1 2">
    <name type="scientific">Carya illinoinensis</name>
    <name type="common">Pecan</name>
    <dbReference type="NCBI Taxonomy" id="32201"/>
    <lineage>
        <taxon>Eukaryota</taxon>
        <taxon>Viridiplantae</taxon>
        <taxon>Streptophyta</taxon>
        <taxon>Embryophyta</taxon>
        <taxon>Tracheophyta</taxon>
        <taxon>Spermatophyta</taxon>
        <taxon>Magnoliopsida</taxon>
        <taxon>eudicotyledons</taxon>
        <taxon>Gunneridae</taxon>
        <taxon>Pentapetalae</taxon>
        <taxon>rosids</taxon>
        <taxon>fabids</taxon>
        <taxon>Fagales</taxon>
        <taxon>Juglandaceae</taxon>
        <taxon>Carya</taxon>
    </lineage>
</organism>
<reference evidence="1" key="1">
    <citation type="submission" date="2020-12" db="EMBL/GenBank/DDBJ databases">
        <title>WGS assembly of Carya illinoinensis cv. Pawnee.</title>
        <authorList>
            <person name="Platts A."/>
            <person name="Shu S."/>
            <person name="Wright S."/>
            <person name="Barry K."/>
            <person name="Edger P."/>
            <person name="Pires J.C."/>
            <person name="Schmutz J."/>
        </authorList>
    </citation>
    <scope>NUCLEOTIDE SEQUENCE</scope>
    <source>
        <tissue evidence="1">Leaf</tissue>
    </source>
</reference>
<accession>A0A8T1PNH3</accession>
<proteinExistence type="predicted"/>
<keyword evidence="2" id="KW-1185">Reference proteome</keyword>
<name>A0A8T1PNH3_CARIL</name>
<protein>
    <submittedName>
        <fullName evidence="1">Uncharacterized protein</fullName>
    </submittedName>
</protein>
<dbReference type="AlphaFoldDB" id="A0A8T1PNH3"/>
<dbReference type="OrthoDB" id="10520007at2759"/>
<sequence>MGTWRADAGRVGGALTTAIKERLGKGTAYVHETFGAYRTVEELWDGEL</sequence>
<comment type="caution">
    <text evidence="1">The sequence shown here is derived from an EMBL/GenBank/DDBJ whole genome shotgun (WGS) entry which is preliminary data.</text>
</comment>